<evidence type="ECO:0000313" key="2">
    <source>
        <dbReference type="Proteomes" id="UP001056120"/>
    </source>
</evidence>
<protein>
    <submittedName>
        <fullName evidence="1">Uncharacterized protein</fullName>
    </submittedName>
</protein>
<keyword evidence="2" id="KW-1185">Reference proteome</keyword>
<gene>
    <name evidence="1" type="ORF">L1987_67020</name>
</gene>
<reference evidence="2" key="1">
    <citation type="journal article" date="2022" name="Mol. Ecol. Resour.">
        <title>The genomes of chicory, endive, great burdock and yacon provide insights into Asteraceae palaeo-polyploidization history and plant inulin production.</title>
        <authorList>
            <person name="Fan W."/>
            <person name="Wang S."/>
            <person name="Wang H."/>
            <person name="Wang A."/>
            <person name="Jiang F."/>
            <person name="Liu H."/>
            <person name="Zhao H."/>
            <person name="Xu D."/>
            <person name="Zhang Y."/>
        </authorList>
    </citation>
    <scope>NUCLEOTIDE SEQUENCE [LARGE SCALE GENOMIC DNA]</scope>
    <source>
        <strain evidence="2">cv. Yunnan</strain>
    </source>
</reference>
<comment type="caution">
    <text evidence="1">The sequence shown here is derived from an EMBL/GenBank/DDBJ whole genome shotgun (WGS) entry which is preliminary data.</text>
</comment>
<organism evidence="1 2">
    <name type="scientific">Smallanthus sonchifolius</name>
    <dbReference type="NCBI Taxonomy" id="185202"/>
    <lineage>
        <taxon>Eukaryota</taxon>
        <taxon>Viridiplantae</taxon>
        <taxon>Streptophyta</taxon>
        <taxon>Embryophyta</taxon>
        <taxon>Tracheophyta</taxon>
        <taxon>Spermatophyta</taxon>
        <taxon>Magnoliopsida</taxon>
        <taxon>eudicotyledons</taxon>
        <taxon>Gunneridae</taxon>
        <taxon>Pentapetalae</taxon>
        <taxon>asterids</taxon>
        <taxon>campanulids</taxon>
        <taxon>Asterales</taxon>
        <taxon>Asteraceae</taxon>
        <taxon>Asteroideae</taxon>
        <taxon>Heliantheae alliance</taxon>
        <taxon>Millerieae</taxon>
        <taxon>Smallanthus</taxon>
    </lineage>
</organism>
<dbReference type="Proteomes" id="UP001056120">
    <property type="component" value="Linkage Group LG22"/>
</dbReference>
<evidence type="ECO:0000313" key="1">
    <source>
        <dbReference type="EMBL" id="KAI3727209.1"/>
    </source>
</evidence>
<accession>A0ACB9BZ32</accession>
<sequence length="384" mass="43612">MNGNESRYSIAQFSFLEGIIETPKEFVDEEHPLLFKPFDHLKYLEFYSRPENRTLESALKVYWNKKKSCETMGSLPQPNLPVIELSVKESSPTSGSWATKCVEVTRALEEYGCFIATYDGVSQELHDAIFIASQELFDLPTEVKVLNTSDTPSHGYVGQIPVIPLYEGLGIENATTTHGVERFTKLMWPSGKDSFSESVLMYTKAVAELDQIVMRMVAKSYGIEEHYESLLGSTTYLLKLIKYQSPQGNDINLGIVPHTDKTFMSILHQNEVKGLEIKTKDGEWIEVDPSPSSFIIMAGDACMAWTNGKIKPSFHRVMMQGNTDRLSLGLFTFIRDLKIETPQELVDENHPLQFEAFDHYKYLHYHATDEGLRSKFPLKSYCGI</sequence>
<dbReference type="EMBL" id="CM042039">
    <property type="protein sequence ID" value="KAI3727209.1"/>
    <property type="molecule type" value="Genomic_DNA"/>
</dbReference>
<name>A0ACB9BZ32_9ASTR</name>
<proteinExistence type="predicted"/>
<reference evidence="1 2" key="2">
    <citation type="journal article" date="2022" name="Mol. Ecol. Resour.">
        <title>The genomes of chicory, endive, great burdock and yacon provide insights into Asteraceae paleo-polyploidization history and plant inulin production.</title>
        <authorList>
            <person name="Fan W."/>
            <person name="Wang S."/>
            <person name="Wang H."/>
            <person name="Wang A."/>
            <person name="Jiang F."/>
            <person name="Liu H."/>
            <person name="Zhao H."/>
            <person name="Xu D."/>
            <person name="Zhang Y."/>
        </authorList>
    </citation>
    <scope>NUCLEOTIDE SEQUENCE [LARGE SCALE GENOMIC DNA]</scope>
    <source>
        <strain evidence="2">cv. Yunnan</strain>
        <tissue evidence="1">Leaves</tissue>
    </source>
</reference>